<sequence>MDPRYGSPRAVDAVDPTSSYDAWPTSPSTRPESRRCRLSPCCRRLSWTAVSILEIVLTILTVVLSFFLPKEYLTRILPAATGEQSEINEFSEWILRMYASMVCVQVSEVNSSIFLKFNRLTCFLENTVSSCFFFSQFLTIVLFQITLLIAGIGWGDTTSRKIIYWGMLTGDILLIAIQSAFVHSMSEWHAVNIAIVTLASAFGLFRIITLIFNPSWWLWVPEPNF</sequence>
<evidence type="ECO:0000313" key="4">
    <source>
        <dbReference type="Proteomes" id="UP001159405"/>
    </source>
</evidence>
<name>A0ABN8NLJ0_9CNID</name>
<evidence type="ECO:0000313" key="3">
    <source>
        <dbReference type="EMBL" id="CAH3108642.1"/>
    </source>
</evidence>
<feature type="compositionally biased region" description="Polar residues" evidence="1">
    <location>
        <begin position="16"/>
        <end position="29"/>
    </location>
</feature>
<feature type="transmembrane region" description="Helical" evidence="2">
    <location>
        <begin position="133"/>
        <end position="155"/>
    </location>
</feature>
<feature type="region of interest" description="Disordered" evidence="1">
    <location>
        <begin position="1"/>
        <end position="33"/>
    </location>
</feature>
<feature type="transmembrane region" description="Helical" evidence="2">
    <location>
        <begin position="162"/>
        <end position="182"/>
    </location>
</feature>
<proteinExistence type="predicted"/>
<keyword evidence="2" id="KW-0472">Membrane</keyword>
<dbReference type="Proteomes" id="UP001159405">
    <property type="component" value="Unassembled WGS sequence"/>
</dbReference>
<accession>A0ABN8NLJ0</accession>
<feature type="transmembrane region" description="Helical" evidence="2">
    <location>
        <begin position="188"/>
        <end position="208"/>
    </location>
</feature>
<keyword evidence="2" id="KW-1133">Transmembrane helix</keyword>
<reference evidence="3 4" key="1">
    <citation type="submission" date="2022-05" db="EMBL/GenBank/DDBJ databases">
        <authorList>
            <consortium name="Genoscope - CEA"/>
            <person name="William W."/>
        </authorList>
    </citation>
    <scope>NUCLEOTIDE SEQUENCE [LARGE SCALE GENOMIC DNA]</scope>
</reference>
<dbReference type="EMBL" id="CALNXK010000021">
    <property type="protein sequence ID" value="CAH3108642.1"/>
    <property type="molecule type" value="Genomic_DNA"/>
</dbReference>
<evidence type="ECO:0000256" key="1">
    <source>
        <dbReference type="SAM" id="MobiDB-lite"/>
    </source>
</evidence>
<keyword evidence="2" id="KW-0812">Transmembrane</keyword>
<evidence type="ECO:0000256" key="2">
    <source>
        <dbReference type="SAM" id="Phobius"/>
    </source>
</evidence>
<gene>
    <name evidence="3" type="ORF">PLOB_00017783</name>
</gene>
<keyword evidence="4" id="KW-1185">Reference proteome</keyword>
<protein>
    <submittedName>
        <fullName evidence="3">Uncharacterized protein</fullName>
    </submittedName>
</protein>
<organism evidence="3 4">
    <name type="scientific">Porites lobata</name>
    <dbReference type="NCBI Taxonomy" id="104759"/>
    <lineage>
        <taxon>Eukaryota</taxon>
        <taxon>Metazoa</taxon>
        <taxon>Cnidaria</taxon>
        <taxon>Anthozoa</taxon>
        <taxon>Hexacorallia</taxon>
        <taxon>Scleractinia</taxon>
        <taxon>Fungiina</taxon>
        <taxon>Poritidae</taxon>
        <taxon>Porites</taxon>
    </lineage>
</organism>
<feature type="transmembrane region" description="Helical" evidence="2">
    <location>
        <begin position="45"/>
        <end position="68"/>
    </location>
</feature>
<comment type="caution">
    <text evidence="3">The sequence shown here is derived from an EMBL/GenBank/DDBJ whole genome shotgun (WGS) entry which is preliminary data.</text>
</comment>